<dbReference type="PROSITE" id="PS51420">
    <property type="entry name" value="RHO"/>
    <property type="match status" value="1"/>
</dbReference>
<dbReference type="SMART" id="SM00174">
    <property type="entry name" value="RHO"/>
    <property type="match status" value="1"/>
</dbReference>
<dbReference type="GO" id="GO:0005525">
    <property type="term" value="F:GTP binding"/>
    <property type="evidence" value="ECO:0007669"/>
    <property type="project" value="UniProtKB-KW"/>
</dbReference>
<protein>
    <submittedName>
        <fullName evidence="3">P-loop containing nucleoside triphosphate hydrolase protein</fullName>
    </submittedName>
</protein>
<dbReference type="GO" id="GO:0007264">
    <property type="term" value="P:small GTPase-mediated signal transduction"/>
    <property type="evidence" value="ECO:0007669"/>
    <property type="project" value="InterPro"/>
</dbReference>
<name>A0A6A6JRI8_WESOR</name>
<dbReference type="InterPro" id="IPR003578">
    <property type="entry name" value="Small_GTPase_Rho"/>
</dbReference>
<dbReference type="PRINTS" id="PR00449">
    <property type="entry name" value="RASTRNSFRMNG"/>
</dbReference>
<evidence type="ECO:0000313" key="3">
    <source>
        <dbReference type="EMBL" id="KAF2278884.1"/>
    </source>
</evidence>
<organism evidence="3 4">
    <name type="scientific">Westerdykella ornata</name>
    <dbReference type="NCBI Taxonomy" id="318751"/>
    <lineage>
        <taxon>Eukaryota</taxon>
        <taxon>Fungi</taxon>
        <taxon>Dikarya</taxon>
        <taxon>Ascomycota</taxon>
        <taxon>Pezizomycotina</taxon>
        <taxon>Dothideomycetes</taxon>
        <taxon>Pleosporomycetidae</taxon>
        <taxon>Pleosporales</taxon>
        <taxon>Sporormiaceae</taxon>
        <taxon>Westerdykella</taxon>
    </lineage>
</organism>
<dbReference type="Proteomes" id="UP000800097">
    <property type="component" value="Unassembled WGS sequence"/>
</dbReference>
<dbReference type="PROSITE" id="PS51419">
    <property type="entry name" value="RAB"/>
    <property type="match status" value="1"/>
</dbReference>
<dbReference type="Pfam" id="PF00071">
    <property type="entry name" value="Ras"/>
    <property type="match status" value="1"/>
</dbReference>
<dbReference type="SUPFAM" id="SSF52540">
    <property type="entry name" value="P-loop containing nucleoside triphosphate hydrolases"/>
    <property type="match status" value="1"/>
</dbReference>
<dbReference type="GeneID" id="54548539"/>
<evidence type="ECO:0000256" key="1">
    <source>
        <dbReference type="ARBA" id="ARBA00022741"/>
    </source>
</evidence>
<dbReference type="RefSeq" id="XP_033656423.1">
    <property type="nucleotide sequence ID" value="XM_033795364.1"/>
</dbReference>
<dbReference type="PANTHER" id="PTHR24072">
    <property type="entry name" value="RHO FAMILY GTPASE"/>
    <property type="match status" value="1"/>
</dbReference>
<dbReference type="AlphaFoldDB" id="A0A6A6JRI8"/>
<proteinExistence type="predicted"/>
<dbReference type="EMBL" id="ML986487">
    <property type="protein sequence ID" value="KAF2278884.1"/>
    <property type="molecule type" value="Genomic_DNA"/>
</dbReference>
<reference evidence="3" key="1">
    <citation type="journal article" date="2020" name="Stud. Mycol.">
        <title>101 Dothideomycetes genomes: a test case for predicting lifestyles and emergence of pathogens.</title>
        <authorList>
            <person name="Haridas S."/>
            <person name="Albert R."/>
            <person name="Binder M."/>
            <person name="Bloem J."/>
            <person name="Labutti K."/>
            <person name="Salamov A."/>
            <person name="Andreopoulos B."/>
            <person name="Baker S."/>
            <person name="Barry K."/>
            <person name="Bills G."/>
            <person name="Bluhm B."/>
            <person name="Cannon C."/>
            <person name="Castanera R."/>
            <person name="Culley D."/>
            <person name="Daum C."/>
            <person name="Ezra D."/>
            <person name="Gonzalez J."/>
            <person name="Henrissat B."/>
            <person name="Kuo A."/>
            <person name="Liang C."/>
            <person name="Lipzen A."/>
            <person name="Lutzoni F."/>
            <person name="Magnuson J."/>
            <person name="Mondo S."/>
            <person name="Nolan M."/>
            <person name="Ohm R."/>
            <person name="Pangilinan J."/>
            <person name="Park H.-J."/>
            <person name="Ramirez L."/>
            <person name="Alfaro M."/>
            <person name="Sun H."/>
            <person name="Tritt A."/>
            <person name="Yoshinaga Y."/>
            <person name="Zwiers L.-H."/>
            <person name="Turgeon B."/>
            <person name="Goodwin S."/>
            <person name="Spatafora J."/>
            <person name="Crous P."/>
            <person name="Grigoriev I."/>
        </authorList>
    </citation>
    <scope>NUCLEOTIDE SEQUENCE</scope>
    <source>
        <strain evidence="3">CBS 379.55</strain>
    </source>
</reference>
<keyword evidence="1" id="KW-0547">Nucleotide-binding</keyword>
<dbReference type="InterPro" id="IPR001806">
    <property type="entry name" value="Small_GTPase"/>
</dbReference>
<accession>A0A6A6JRI8</accession>
<dbReference type="Gene3D" id="3.40.50.300">
    <property type="entry name" value="P-loop containing nucleotide triphosphate hydrolases"/>
    <property type="match status" value="1"/>
</dbReference>
<dbReference type="OrthoDB" id="25896at2759"/>
<dbReference type="GO" id="GO:0003924">
    <property type="term" value="F:GTPase activity"/>
    <property type="evidence" value="ECO:0007669"/>
    <property type="project" value="InterPro"/>
</dbReference>
<keyword evidence="4" id="KW-1185">Reference proteome</keyword>
<dbReference type="InterPro" id="IPR027417">
    <property type="entry name" value="P-loop_NTPase"/>
</dbReference>
<dbReference type="SMART" id="SM00175">
    <property type="entry name" value="RAB"/>
    <property type="match status" value="1"/>
</dbReference>
<gene>
    <name evidence="3" type="ORF">EI97DRAFT_372726</name>
</gene>
<keyword evidence="2" id="KW-0342">GTP-binding</keyword>
<evidence type="ECO:0000313" key="4">
    <source>
        <dbReference type="Proteomes" id="UP000800097"/>
    </source>
</evidence>
<sequence>MDPLVPPPEINVLLLGDAEVGKSTFLSRLSLGVKPTGDSLPPYELPVLRDSDQPFAFNVTLYGRPYALNLFDTASPTNYTLLRPDFVILCYDISKRSTLYSLRTYWRTVVNSHFNYDEALPVMVLGLKRDLRREWTEEEKKDGGRGESTMPQEGLAVAQELLCDRYAECSALTGELCREVLEDVAKTCAKTTTVKGAKSAGANCLVM</sequence>
<keyword evidence="3" id="KW-0378">Hydrolase</keyword>
<dbReference type="SMART" id="SM00173">
    <property type="entry name" value="RAS"/>
    <property type="match status" value="1"/>
</dbReference>
<evidence type="ECO:0000256" key="2">
    <source>
        <dbReference type="ARBA" id="ARBA00023134"/>
    </source>
</evidence>